<dbReference type="EMBL" id="CADEAL010000576">
    <property type="protein sequence ID" value="CAB1422336.1"/>
    <property type="molecule type" value="Genomic_DNA"/>
</dbReference>
<gene>
    <name evidence="2" type="ORF">PLEPLA_LOCUS10251</name>
</gene>
<dbReference type="Proteomes" id="UP001153269">
    <property type="component" value="Unassembled WGS sequence"/>
</dbReference>
<name>A0A9N7U1K5_PLEPL</name>
<reference evidence="2" key="1">
    <citation type="submission" date="2020-03" db="EMBL/GenBank/DDBJ databases">
        <authorList>
            <person name="Weist P."/>
        </authorList>
    </citation>
    <scope>NUCLEOTIDE SEQUENCE</scope>
</reference>
<evidence type="ECO:0000256" key="1">
    <source>
        <dbReference type="SAM" id="MobiDB-lite"/>
    </source>
</evidence>
<evidence type="ECO:0000313" key="3">
    <source>
        <dbReference type="Proteomes" id="UP001153269"/>
    </source>
</evidence>
<dbReference type="AlphaFoldDB" id="A0A9N7U1K5"/>
<protein>
    <submittedName>
        <fullName evidence="2">Uncharacterized protein</fullName>
    </submittedName>
</protein>
<keyword evidence="3" id="KW-1185">Reference proteome</keyword>
<organism evidence="2 3">
    <name type="scientific">Pleuronectes platessa</name>
    <name type="common">European plaice</name>
    <dbReference type="NCBI Taxonomy" id="8262"/>
    <lineage>
        <taxon>Eukaryota</taxon>
        <taxon>Metazoa</taxon>
        <taxon>Chordata</taxon>
        <taxon>Craniata</taxon>
        <taxon>Vertebrata</taxon>
        <taxon>Euteleostomi</taxon>
        <taxon>Actinopterygii</taxon>
        <taxon>Neopterygii</taxon>
        <taxon>Teleostei</taxon>
        <taxon>Neoteleostei</taxon>
        <taxon>Acanthomorphata</taxon>
        <taxon>Carangaria</taxon>
        <taxon>Pleuronectiformes</taxon>
        <taxon>Pleuronectoidei</taxon>
        <taxon>Pleuronectidae</taxon>
        <taxon>Pleuronectes</taxon>
    </lineage>
</organism>
<proteinExistence type="predicted"/>
<accession>A0A9N7U1K5</accession>
<feature type="compositionally biased region" description="Basic and acidic residues" evidence="1">
    <location>
        <begin position="90"/>
        <end position="101"/>
    </location>
</feature>
<sequence length="117" mass="12315">MHLGTEPGGGVRSGLDGVWLNNSSIQVSKHNLRPTSSVCFGGSRSIGDGRDEDERDAHCDTSSLKIRISCEAADGAKSPALIQVQCRTSRKLEPGSERECELPPPTSPLAALESPGS</sequence>
<evidence type="ECO:0000313" key="2">
    <source>
        <dbReference type="EMBL" id="CAB1422336.1"/>
    </source>
</evidence>
<feature type="region of interest" description="Disordered" evidence="1">
    <location>
        <begin position="90"/>
        <end position="117"/>
    </location>
</feature>
<comment type="caution">
    <text evidence="2">The sequence shown here is derived from an EMBL/GenBank/DDBJ whole genome shotgun (WGS) entry which is preliminary data.</text>
</comment>
<feature type="region of interest" description="Disordered" evidence="1">
    <location>
        <begin position="38"/>
        <end position="57"/>
    </location>
</feature>